<dbReference type="Proteomes" id="UP000518300">
    <property type="component" value="Unassembled WGS sequence"/>
</dbReference>
<feature type="region of interest" description="Disordered" evidence="1">
    <location>
        <begin position="1"/>
        <end position="67"/>
    </location>
</feature>
<dbReference type="RefSeq" id="WP_169347251.1">
    <property type="nucleotide sequence ID" value="NZ_JABBJJ010000117.1"/>
</dbReference>
<proteinExistence type="predicted"/>
<feature type="compositionally biased region" description="Polar residues" evidence="1">
    <location>
        <begin position="31"/>
        <end position="46"/>
    </location>
</feature>
<name>A0A848LJP1_9BACT</name>
<dbReference type="AlphaFoldDB" id="A0A848LJP1"/>
<comment type="caution">
    <text evidence="2">The sequence shown here is derived from an EMBL/GenBank/DDBJ whole genome shotgun (WGS) entry which is preliminary data.</text>
</comment>
<accession>A0A848LJP1</accession>
<evidence type="ECO:0000313" key="3">
    <source>
        <dbReference type="Proteomes" id="UP000518300"/>
    </source>
</evidence>
<evidence type="ECO:0000256" key="1">
    <source>
        <dbReference type="SAM" id="MobiDB-lite"/>
    </source>
</evidence>
<dbReference type="EMBL" id="JABBJJ010000117">
    <property type="protein sequence ID" value="NMO17975.1"/>
    <property type="molecule type" value="Genomic_DNA"/>
</dbReference>
<protein>
    <submittedName>
        <fullName evidence="2">Uncharacterized protein</fullName>
    </submittedName>
</protein>
<reference evidence="2 3" key="1">
    <citation type="submission" date="2020-04" db="EMBL/GenBank/DDBJ databases">
        <title>Draft genome of Pyxidicoccus fallax type strain.</title>
        <authorList>
            <person name="Whitworth D.E."/>
        </authorList>
    </citation>
    <scope>NUCLEOTIDE SEQUENCE [LARGE SCALE GENOMIC DNA]</scope>
    <source>
        <strain evidence="2 3">DSM 14698</strain>
    </source>
</reference>
<keyword evidence="3" id="KW-1185">Reference proteome</keyword>
<evidence type="ECO:0000313" key="2">
    <source>
        <dbReference type="EMBL" id="NMO17975.1"/>
    </source>
</evidence>
<organism evidence="2 3">
    <name type="scientific">Pyxidicoccus fallax</name>
    <dbReference type="NCBI Taxonomy" id="394095"/>
    <lineage>
        <taxon>Bacteria</taxon>
        <taxon>Pseudomonadati</taxon>
        <taxon>Myxococcota</taxon>
        <taxon>Myxococcia</taxon>
        <taxon>Myxococcales</taxon>
        <taxon>Cystobacterineae</taxon>
        <taxon>Myxococcaceae</taxon>
        <taxon>Pyxidicoccus</taxon>
    </lineage>
</organism>
<gene>
    <name evidence="2" type="ORF">HG543_24410</name>
</gene>
<sequence>MNRPSGRTGALRSSESVSELMPQVVGDVSGASISGASPFENETTVDGLSPREPVFGREVLPLSTERS</sequence>